<keyword evidence="6 15" id="KW-0812">Transmembrane</keyword>
<gene>
    <name evidence="16" type="ORF">BN860_04302g</name>
</gene>
<dbReference type="GO" id="GO:0016746">
    <property type="term" value="F:acyltransferase activity"/>
    <property type="evidence" value="ECO:0007669"/>
    <property type="project" value="UniProtKB-KW"/>
</dbReference>
<dbReference type="OrthoDB" id="406287at2759"/>
<dbReference type="Proteomes" id="UP000019375">
    <property type="component" value="Unassembled WGS sequence"/>
</dbReference>
<evidence type="ECO:0000313" key="17">
    <source>
        <dbReference type="Proteomes" id="UP000019375"/>
    </source>
</evidence>
<feature type="region of interest" description="Disordered" evidence="14">
    <location>
        <begin position="400"/>
        <end position="424"/>
    </location>
</feature>
<evidence type="ECO:0000256" key="5">
    <source>
        <dbReference type="ARBA" id="ARBA00022679"/>
    </source>
</evidence>
<evidence type="ECO:0000256" key="9">
    <source>
        <dbReference type="ARBA" id="ARBA00023136"/>
    </source>
</evidence>
<evidence type="ECO:0000256" key="7">
    <source>
        <dbReference type="ARBA" id="ARBA00022989"/>
    </source>
</evidence>
<proteinExistence type="inferred from homology"/>
<evidence type="ECO:0000256" key="3">
    <source>
        <dbReference type="ARBA" id="ARBA00019082"/>
    </source>
</evidence>
<evidence type="ECO:0000256" key="11">
    <source>
        <dbReference type="ARBA" id="ARBA00023264"/>
    </source>
</evidence>
<feature type="region of interest" description="Disordered" evidence="14">
    <location>
        <begin position="1"/>
        <end position="22"/>
    </location>
</feature>
<protein>
    <recommendedName>
        <fullName evidence="3">Glycerophosphocholine acyltransferase 1</fullName>
    </recommendedName>
</protein>
<keyword evidence="9 15" id="KW-0472">Membrane</keyword>
<dbReference type="AlphaFoldDB" id="A0A8J2T6K8"/>
<organism evidence="16 17">
    <name type="scientific">Zygosaccharomyces bailii (strain CLIB 213 / ATCC 58445 / CBS 680 / BCRC 21525 / NBRC 1098 / NCYC 1416 / NRRL Y-2227)</name>
    <dbReference type="NCBI Taxonomy" id="1333698"/>
    <lineage>
        <taxon>Eukaryota</taxon>
        <taxon>Fungi</taxon>
        <taxon>Dikarya</taxon>
        <taxon>Ascomycota</taxon>
        <taxon>Saccharomycotina</taxon>
        <taxon>Saccharomycetes</taxon>
        <taxon>Saccharomycetales</taxon>
        <taxon>Saccharomycetaceae</taxon>
        <taxon>Zygosaccharomyces</taxon>
    </lineage>
</organism>
<evidence type="ECO:0000256" key="1">
    <source>
        <dbReference type="ARBA" id="ARBA00004141"/>
    </source>
</evidence>
<keyword evidence="5" id="KW-0808">Transferase</keyword>
<dbReference type="Pfam" id="PF10998">
    <property type="entry name" value="DUF2838"/>
    <property type="match status" value="1"/>
</dbReference>
<comment type="subcellular location">
    <subcellularLocation>
        <location evidence="1">Membrane</location>
        <topology evidence="1">Multi-pass membrane protein</topology>
    </subcellularLocation>
</comment>
<evidence type="ECO:0000256" key="4">
    <source>
        <dbReference type="ARBA" id="ARBA00022516"/>
    </source>
</evidence>
<evidence type="ECO:0000256" key="2">
    <source>
        <dbReference type="ARBA" id="ARBA00006675"/>
    </source>
</evidence>
<keyword evidence="7 15" id="KW-1133">Transmembrane helix</keyword>
<dbReference type="GO" id="GO:0016020">
    <property type="term" value="C:membrane"/>
    <property type="evidence" value="ECO:0007669"/>
    <property type="project" value="UniProtKB-SubCell"/>
</dbReference>
<feature type="coiled-coil region" evidence="13">
    <location>
        <begin position="371"/>
        <end position="398"/>
    </location>
</feature>
<reference evidence="17" key="1">
    <citation type="journal article" date="2013" name="Genome Announc.">
        <title>Genome sequence of the food spoilage yeast Zygosaccharomyces bailii CLIB 213(T).</title>
        <authorList>
            <person name="Galeote V."/>
            <person name="Bigey F."/>
            <person name="Devillers H."/>
            <person name="Neuveglise C."/>
            <person name="Dequin S."/>
        </authorList>
    </citation>
    <scope>NUCLEOTIDE SEQUENCE [LARGE SCALE GENOMIC DNA]</scope>
    <source>
        <strain evidence="17">CLIB 213 / ATCC 58445 / CBS 680 / CCRC 21525 / NBRC 1098 / NCYC 1416 / NRRL Y-2227</strain>
    </source>
</reference>
<keyword evidence="12" id="KW-0012">Acyltransferase</keyword>
<feature type="transmembrane region" description="Helical" evidence="15">
    <location>
        <begin position="262"/>
        <end position="280"/>
    </location>
</feature>
<name>A0A8J2T6K8_ZYGB2</name>
<dbReference type="PANTHER" id="PTHR31201:SF1">
    <property type="entry name" value="GLYCEROPHOSPHOCHOLINE ACYLTRANSFERASE 1"/>
    <property type="match status" value="1"/>
</dbReference>
<feature type="transmembrane region" description="Helical" evidence="15">
    <location>
        <begin position="135"/>
        <end position="153"/>
    </location>
</feature>
<feature type="compositionally biased region" description="Polar residues" evidence="14">
    <location>
        <begin position="400"/>
        <end position="412"/>
    </location>
</feature>
<feature type="compositionally biased region" description="Basic and acidic residues" evidence="14">
    <location>
        <begin position="413"/>
        <end position="424"/>
    </location>
</feature>
<keyword evidence="8" id="KW-0443">Lipid metabolism</keyword>
<dbReference type="EMBL" id="HG316457">
    <property type="protein sequence ID" value="CDF89437.1"/>
    <property type="molecule type" value="Genomic_DNA"/>
</dbReference>
<dbReference type="GO" id="GO:0006656">
    <property type="term" value="P:phosphatidylcholine biosynthetic process"/>
    <property type="evidence" value="ECO:0007669"/>
    <property type="project" value="TreeGrafter"/>
</dbReference>
<evidence type="ECO:0000256" key="15">
    <source>
        <dbReference type="SAM" id="Phobius"/>
    </source>
</evidence>
<keyword evidence="10" id="KW-0594">Phospholipid biosynthesis</keyword>
<evidence type="ECO:0000256" key="12">
    <source>
        <dbReference type="ARBA" id="ARBA00023315"/>
    </source>
</evidence>
<evidence type="ECO:0000256" key="6">
    <source>
        <dbReference type="ARBA" id="ARBA00022692"/>
    </source>
</evidence>
<accession>A0A8J2T6K8</accession>
<comment type="similarity">
    <text evidence="2">Belongs to the GPC1 family.</text>
</comment>
<evidence type="ECO:0000256" key="14">
    <source>
        <dbReference type="SAM" id="MobiDB-lite"/>
    </source>
</evidence>
<feature type="transmembrane region" description="Helical" evidence="15">
    <location>
        <begin position="319"/>
        <end position="341"/>
    </location>
</feature>
<dbReference type="InterPro" id="IPR021261">
    <property type="entry name" value="GPCAT"/>
</dbReference>
<feature type="transmembrane region" description="Helical" evidence="15">
    <location>
        <begin position="347"/>
        <end position="367"/>
    </location>
</feature>
<evidence type="ECO:0000313" key="16">
    <source>
        <dbReference type="EMBL" id="CDF89437.1"/>
    </source>
</evidence>
<evidence type="ECO:0000256" key="8">
    <source>
        <dbReference type="ARBA" id="ARBA00023098"/>
    </source>
</evidence>
<keyword evidence="13" id="KW-0175">Coiled coil</keyword>
<feature type="transmembrane region" description="Helical" evidence="15">
    <location>
        <begin position="216"/>
        <end position="236"/>
    </location>
</feature>
<feature type="transmembrane region" description="Helical" evidence="15">
    <location>
        <begin position="110"/>
        <end position="129"/>
    </location>
</feature>
<sequence length="424" mass="49967">MNDTINTAPLHRRSSSDGEPVKGFSKVSLSSLLELLDPLASDVSLSYGPNNYLTKARKRWKGFDRPKFTDTSDRRQQLEEWRSKVQHRVKALDPPLQNIFFNNGTKLEKLFYPFTIVNIFLVGFLMGKFPEWFHVYYTAMFCFLMPIRFYTYYKTNNHYFLADLCYFTNLLCLLFIWVFPDAINLYQTCFALTFGSLSFAVITWRNSLVLHSLDKCTSCFIHIMPLCTMYVIHHGLSENFQDIRFPAASRKHAPHWSLKKNIVWTSFYYLIWQSLYHYFITIRQSSKIKAGERMTSFEYLTTHTFKDFWMVKLPSPWPMLIYIFAQYFYQLTTMCLCGIWYNYRKSAATFLMTVFLCAAHNGATYYIDFYGRRYEKDVNKLRDEVEILQQQLKLANGSSVDNVSFTSSTTDSTGKDNEDLKKYT</sequence>
<evidence type="ECO:0000256" key="13">
    <source>
        <dbReference type="SAM" id="Coils"/>
    </source>
</evidence>
<keyword evidence="4" id="KW-0444">Lipid biosynthesis</keyword>
<feature type="transmembrane region" description="Helical" evidence="15">
    <location>
        <begin position="185"/>
        <end position="204"/>
    </location>
</feature>
<keyword evidence="11" id="KW-1208">Phospholipid metabolism</keyword>
<evidence type="ECO:0000256" key="10">
    <source>
        <dbReference type="ARBA" id="ARBA00023209"/>
    </source>
</evidence>
<keyword evidence="17" id="KW-1185">Reference proteome</keyword>
<feature type="transmembrane region" description="Helical" evidence="15">
    <location>
        <begin position="160"/>
        <end position="179"/>
    </location>
</feature>
<dbReference type="PANTHER" id="PTHR31201">
    <property type="entry name" value="OS01G0585100 PROTEIN"/>
    <property type="match status" value="1"/>
</dbReference>